<keyword evidence="12" id="KW-1185">Reference proteome</keyword>
<reference evidence="11 12" key="1">
    <citation type="submission" date="2019-10" db="EMBL/GenBank/DDBJ databases">
        <title>Draft Genome Sequence of Cytophagaceae sp. SJW1-29.</title>
        <authorList>
            <person name="Choi A."/>
        </authorList>
    </citation>
    <scope>NUCLEOTIDE SEQUENCE [LARGE SCALE GENOMIC DNA]</scope>
    <source>
        <strain evidence="11 12">SJW1-29</strain>
    </source>
</reference>
<dbReference type="CDD" id="cd00405">
    <property type="entry name" value="PRAI"/>
    <property type="match status" value="1"/>
</dbReference>
<feature type="domain" description="N-(5'phosphoribosyl) anthranilate isomerase (PRAI)" evidence="10">
    <location>
        <begin position="4"/>
        <end position="204"/>
    </location>
</feature>
<dbReference type="Pfam" id="PF00697">
    <property type="entry name" value="PRAI"/>
    <property type="match status" value="1"/>
</dbReference>
<evidence type="ECO:0000313" key="12">
    <source>
        <dbReference type="Proteomes" id="UP000479293"/>
    </source>
</evidence>
<dbReference type="EC" id="5.3.1.24" evidence="3 9"/>
<accession>A0A7C9FYC1</accession>
<keyword evidence="6 9" id="KW-0822">Tryptophan biosynthesis</keyword>
<dbReference type="GO" id="GO:0004640">
    <property type="term" value="F:phosphoribosylanthranilate isomerase activity"/>
    <property type="evidence" value="ECO:0007669"/>
    <property type="project" value="UniProtKB-UniRule"/>
</dbReference>
<organism evidence="11 12">
    <name type="scientific">Salmonirosea aquatica</name>
    <dbReference type="NCBI Taxonomy" id="2654236"/>
    <lineage>
        <taxon>Bacteria</taxon>
        <taxon>Pseudomonadati</taxon>
        <taxon>Bacteroidota</taxon>
        <taxon>Cytophagia</taxon>
        <taxon>Cytophagales</taxon>
        <taxon>Spirosomataceae</taxon>
        <taxon>Salmonirosea</taxon>
    </lineage>
</organism>
<evidence type="ECO:0000256" key="7">
    <source>
        <dbReference type="ARBA" id="ARBA00023141"/>
    </source>
</evidence>
<comment type="pathway">
    <text evidence="2 9">Amino-acid biosynthesis; L-tryptophan biosynthesis; L-tryptophan from chorismate: step 3/5.</text>
</comment>
<keyword evidence="5 9" id="KW-0028">Amino-acid biosynthesis</keyword>
<dbReference type="PANTHER" id="PTHR42894:SF1">
    <property type="entry name" value="N-(5'-PHOSPHORIBOSYL)ANTHRANILATE ISOMERASE"/>
    <property type="match status" value="1"/>
</dbReference>
<evidence type="ECO:0000256" key="9">
    <source>
        <dbReference type="HAMAP-Rule" id="MF_00135"/>
    </source>
</evidence>
<proteinExistence type="inferred from homology"/>
<evidence type="ECO:0000256" key="8">
    <source>
        <dbReference type="ARBA" id="ARBA00023235"/>
    </source>
</evidence>
<dbReference type="SUPFAM" id="SSF51366">
    <property type="entry name" value="Ribulose-phoshate binding barrel"/>
    <property type="match status" value="1"/>
</dbReference>
<evidence type="ECO:0000256" key="5">
    <source>
        <dbReference type="ARBA" id="ARBA00022605"/>
    </source>
</evidence>
<dbReference type="EMBL" id="WHLY01000002">
    <property type="protein sequence ID" value="MPR34173.1"/>
    <property type="molecule type" value="Genomic_DNA"/>
</dbReference>
<evidence type="ECO:0000256" key="2">
    <source>
        <dbReference type="ARBA" id="ARBA00004664"/>
    </source>
</evidence>
<sequence>MKLKVCGMRERINIQSLIPLKPDFIGFIFYDKSPRYVGEGLNEEIIRQVPSSIKKVGVFVNASPDYIMSMARQYDLQYVQLHGNEMPDFCRILRQKGLNIIKAFSVDNDFNFAMLNNYKPFCDLFLFDTKGTLPGGNGVPFDWNILRKYDQEKPFLLSGGISVDNIDKVIELSRSIRIYGIDINSCFEIEPGVKDIEQIRKVLDKIRIKEEEELEV</sequence>
<dbReference type="PANTHER" id="PTHR42894">
    <property type="entry name" value="N-(5'-PHOSPHORIBOSYL)ANTHRANILATE ISOMERASE"/>
    <property type="match status" value="1"/>
</dbReference>
<gene>
    <name evidence="9" type="primary">trpF</name>
    <name evidence="11" type="ORF">GBK04_12565</name>
</gene>
<evidence type="ECO:0000313" key="11">
    <source>
        <dbReference type="EMBL" id="MPR34173.1"/>
    </source>
</evidence>
<evidence type="ECO:0000256" key="6">
    <source>
        <dbReference type="ARBA" id="ARBA00022822"/>
    </source>
</evidence>
<dbReference type="UniPathway" id="UPA00035">
    <property type="reaction ID" value="UER00042"/>
</dbReference>
<comment type="caution">
    <text evidence="11">The sequence shown here is derived from an EMBL/GenBank/DDBJ whole genome shotgun (WGS) entry which is preliminary data.</text>
</comment>
<dbReference type="InterPro" id="IPR013785">
    <property type="entry name" value="Aldolase_TIM"/>
</dbReference>
<dbReference type="InterPro" id="IPR001240">
    <property type="entry name" value="PRAI_dom"/>
</dbReference>
<dbReference type="Proteomes" id="UP000479293">
    <property type="component" value="Unassembled WGS sequence"/>
</dbReference>
<dbReference type="GO" id="GO:0000162">
    <property type="term" value="P:L-tryptophan biosynthetic process"/>
    <property type="evidence" value="ECO:0007669"/>
    <property type="project" value="UniProtKB-UniRule"/>
</dbReference>
<evidence type="ECO:0000259" key="10">
    <source>
        <dbReference type="Pfam" id="PF00697"/>
    </source>
</evidence>
<evidence type="ECO:0000256" key="1">
    <source>
        <dbReference type="ARBA" id="ARBA00001164"/>
    </source>
</evidence>
<protein>
    <recommendedName>
        <fullName evidence="4 9">N-(5'-phosphoribosyl)anthranilate isomerase</fullName>
        <shortName evidence="9">PRAI</shortName>
        <ecNumber evidence="3 9">5.3.1.24</ecNumber>
    </recommendedName>
</protein>
<evidence type="ECO:0000256" key="4">
    <source>
        <dbReference type="ARBA" id="ARBA00022272"/>
    </source>
</evidence>
<keyword evidence="7 9" id="KW-0057">Aromatic amino acid biosynthesis</keyword>
<dbReference type="Gene3D" id="3.20.20.70">
    <property type="entry name" value="Aldolase class I"/>
    <property type="match status" value="1"/>
</dbReference>
<dbReference type="InterPro" id="IPR011060">
    <property type="entry name" value="RibuloseP-bd_barrel"/>
</dbReference>
<comment type="catalytic activity">
    <reaction evidence="1 9">
        <text>N-(5-phospho-beta-D-ribosyl)anthranilate = 1-(2-carboxyphenylamino)-1-deoxy-D-ribulose 5-phosphate</text>
        <dbReference type="Rhea" id="RHEA:21540"/>
        <dbReference type="ChEBI" id="CHEBI:18277"/>
        <dbReference type="ChEBI" id="CHEBI:58613"/>
        <dbReference type="EC" id="5.3.1.24"/>
    </reaction>
</comment>
<dbReference type="AlphaFoldDB" id="A0A7C9FYC1"/>
<dbReference type="HAMAP" id="MF_00135">
    <property type="entry name" value="PRAI"/>
    <property type="match status" value="1"/>
</dbReference>
<keyword evidence="8 9" id="KW-0413">Isomerase</keyword>
<evidence type="ECO:0000256" key="3">
    <source>
        <dbReference type="ARBA" id="ARBA00012572"/>
    </source>
</evidence>
<name>A0A7C9FYC1_9BACT</name>
<dbReference type="RefSeq" id="WP_152760156.1">
    <property type="nucleotide sequence ID" value="NZ_WHLY01000002.1"/>
</dbReference>
<dbReference type="InterPro" id="IPR044643">
    <property type="entry name" value="TrpF_fam"/>
</dbReference>
<comment type="similarity">
    <text evidence="9">Belongs to the TrpF family.</text>
</comment>